<dbReference type="Proteomes" id="UP000030671">
    <property type="component" value="Unassembled WGS sequence"/>
</dbReference>
<accession>W4JXL5</accession>
<sequence>MRVSIKQPPFSGALAKQLGFDFLAVTYCYMALLWLENQFNSKLGVALVRCYFFGSTLRRTYFSGQSCCSSDRICSRL</sequence>
<keyword evidence="2" id="KW-1185">Reference proteome</keyword>
<dbReference type="InParanoid" id="W4JXL5"/>
<dbReference type="GeneID" id="20667901"/>
<proteinExistence type="predicted"/>
<dbReference type="HOGENOM" id="CLU_2638363_0_0_1"/>
<dbReference type="AlphaFoldDB" id="W4JXL5"/>
<dbReference type="EMBL" id="KI925462">
    <property type="protein sequence ID" value="ETW78219.1"/>
    <property type="molecule type" value="Genomic_DNA"/>
</dbReference>
<gene>
    <name evidence="1" type="ORF">HETIRDRAFT_164197</name>
</gene>
<dbReference type="RefSeq" id="XP_009550210.1">
    <property type="nucleotide sequence ID" value="XM_009551915.1"/>
</dbReference>
<evidence type="ECO:0000313" key="2">
    <source>
        <dbReference type="Proteomes" id="UP000030671"/>
    </source>
</evidence>
<evidence type="ECO:0000313" key="1">
    <source>
        <dbReference type="EMBL" id="ETW78219.1"/>
    </source>
</evidence>
<protein>
    <submittedName>
        <fullName evidence="1">Uncharacterized protein</fullName>
    </submittedName>
</protein>
<name>W4JXL5_HETIT</name>
<dbReference type="KEGG" id="hir:HETIRDRAFT_164197"/>
<reference evidence="1 2" key="1">
    <citation type="journal article" date="2012" name="New Phytol.">
        <title>Insight into trade-off between wood decay and parasitism from the genome of a fungal forest pathogen.</title>
        <authorList>
            <person name="Olson A."/>
            <person name="Aerts A."/>
            <person name="Asiegbu F."/>
            <person name="Belbahri L."/>
            <person name="Bouzid O."/>
            <person name="Broberg A."/>
            <person name="Canback B."/>
            <person name="Coutinho P.M."/>
            <person name="Cullen D."/>
            <person name="Dalman K."/>
            <person name="Deflorio G."/>
            <person name="van Diepen L.T."/>
            <person name="Dunand C."/>
            <person name="Duplessis S."/>
            <person name="Durling M."/>
            <person name="Gonthier P."/>
            <person name="Grimwood J."/>
            <person name="Fossdal C.G."/>
            <person name="Hansson D."/>
            <person name="Henrissat B."/>
            <person name="Hietala A."/>
            <person name="Himmelstrand K."/>
            <person name="Hoffmeister D."/>
            <person name="Hogberg N."/>
            <person name="James T.Y."/>
            <person name="Karlsson M."/>
            <person name="Kohler A."/>
            <person name="Kues U."/>
            <person name="Lee Y.H."/>
            <person name="Lin Y.C."/>
            <person name="Lind M."/>
            <person name="Lindquist E."/>
            <person name="Lombard V."/>
            <person name="Lucas S."/>
            <person name="Lunden K."/>
            <person name="Morin E."/>
            <person name="Murat C."/>
            <person name="Park J."/>
            <person name="Raffaello T."/>
            <person name="Rouze P."/>
            <person name="Salamov A."/>
            <person name="Schmutz J."/>
            <person name="Solheim H."/>
            <person name="Stahlberg J."/>
            <person name="Velez H."/>
            <person name="de Vries R.P."/>
            <person name="Wiebenga A."/>
            <person name="Woodward S."/>
            <person name="Yakovlev I."/>
            <person name="Garbelotto M."/>
            <person name="Martin F."/>
            <person name="Grigoriev I.V."/>
            <person name="Stenlid J."/>
        </authorList>
    </citation>
    <scope>NUCLEOTIDE SEQUENCE [LARGE SCALE GENOMIC DNA]</scope>
    <source>
        <strain evidence="1 2">TC 32-1</strain>
    </source>
</reference>
<organism evidence="1 2">
    <name type="scientific">Heterobasidion irregulare (strain TC 32-1)</name>
    <dbReference type="NCBI Taxonomy" id="747525"/>
    <lineage>
        <taxon>Eukaryota</taxon>
        <taxon>Fungi</taxon>
        <taxon>Dikarya</taxon>
        <taxon>Basidiomycota</taxon>
        <taxon>Agaricomycotina</taxon>
        <taxon>Agaricomycetes</taxon>
        <taxon>Russulales</taxon>
        <taxon>Bondarzewiaceae</taxon>
        <taxon>Heterobasidion</taxon>
        <taxon>Heterobasidion annosum species complex</taxon>
    </lineage>
</organism>